<protein>
    <submittedName>
        <fullName evidence="1">Uncharacterized protein</fullName>
    </submittedName>
</protein>
<evidence type="ECO:0000313" key="1">
    <source>
        <dbReference type="EMBL" id="GAL61636.1"/>
    </source>
</evidence>
<accession>A0A090VA18</accession>
<dbReference type="AlphaFoldDB" id="A0A090VA18"/>
<evidence type="ECO:0000313" key="2">
    <source>
        <dbReference type="Proteomes" id="UP000029644"/>
    </source>
</evidence>
<sequence>MVDYPKMQPFETVLLLDTIEAEHLRFLTRNQTDCTKK</sequence>
<proteinExistence type="predicted"/>
<organism evidence="1 2">
    <name type="scientific">Algibacter lectus</name>
    <dbReference type="NCBI Taxonomy" id="221126"/>
    <lineage>
        <taxon>Bacteria</taxon>
        <taxon>Pseudomonadati</taxon>
        <taxon>Bacteroidota</taxon>
        <taxon>Flavobacteriia</taxon>
        <taxon>Flavobacteriales</taxon>
        <taxon>Flavobacteriaceae</taxon>
        <taxon>Algibacter</taxon>
    </lineage>
</organism>
<reference evidence="1 2" key="1">
    <citation type="journal article" date="2014" name="Genome Announc.">
        <title>Draft Genome Sequences of Marine Flavobacterium Algibacter lectus Strains SS8 and NR4.</title>
        <authorList>
            <person name="Takatani N."/>
            <person name="Nakanishi M."/>
            <person name="Meirelles P."/>
            <person name="Mino S."/>
            <person name="Suda W."/>
            <person name="Oshima K."/>
            <person name="Hattori M."/>
            <person name="Ohkuma M."/>
            <person name="Hosokawa M."/>
            <person name="Miyashita K."/>
            <person name="Thompson F.L."/>
            <person name="Niwa A."/>
            <person name="Sawabe T."/>
            <person name="Sawabe T."/>
        </authorList>
    </citation>
    <scope>NUCLEOTIDE SEQUENCE [LARGE SCALE GENOMIC DNA]</scope>
    <source>
        <strain evidence="1 2">JCM 19300</strain>
    </source>
</reference>
<dbReference type="EMBL" id="BBNQ01000003">
    <property type="protein sequence ID" value="GAL61636.1"/>
    <property type="molecule type" value="Genomic_DNA"/>
</dbReference>
<comment type="caution">
    <text evidence="1">The sequence shown here is derived from an EMBL/GenBank/DDBJ whole genome shotgun (WGS) entry which is preliminary data.</text>
</comment>
<gene>
    <name evidence="1" type="ORF">JCM19300_1459</name>
</gene>
<dbReference type="Proteomes" id="UP000029644">
    <property type="component" value="Unassembled WGS sequence"/>
</dbReference>
<name>A0A090VA18_9FLAO</name>